<evidence type="ECO:0000313" key="1">
    <source>
        <dbReference type="EMBL" id="KYM98733.1"/>
    </source>
</evidence>
<dbReference type="AlphaFoldDB" id="A0A195CFB2"/>
<protein>
    <submittedName>
        <fullName evidence="1">Uncharacterized protein</fullName>
    </submittedName>
</protein>
<organism evidence="1 2">
    <name type="scientific">Cyphomyrmex costatus</name>
    <dbReference type="NCBI Taxonomy" id="456900"/>
    <lineage>
        <taxon>Eukaryota</taxon>
        <taxon>Metazoa</taxon>
        <taxon>Ecdysozoa</taxon>
        <taxon>Arthropoda</taxon>
        <taxon>Hexapoda</taxon>
        <taxon>Insecta</taxon>
        <taxon>Pterygota</taxon>
        <taxon>Neoptera</taxon>
        <taxon>Endopterygota</taxon>
        <taxon>Hymenoptera</taxon>
        <taxon>Apocrita</taxon>
        <taxon>Aculeata</taxon>
        <taxon>Formicoidea</taxon>
        <taxon>Formicidae</taxon>
        <taxon>Myrmicinae</taxon>
        <taxon>Cyphomyrmex</taxon>
    </lineage>
</organism>
<sequence>MIIVILVESPQLFLTHCPKRTTVTFPPFGVRNIELLSPLSPVIAGSEIIRNGI</sequence>
<gene>
    <name evidence="1" type="ORF">ALC62_10701</name>
</gene>
<dbReference type="Proteomes" id="UP000078542">
    <property type="component" value="Unassembled WGS sequence"/>
</dbReference>
<evidence type="ECO:0000313" key="2">
    <source>
        <dbReference type="Proteomes" id="UP000078542"/>
    </source>
</evidence>
<keyword evidence="2" id="KW-1185">Reference proteome</keyword>
<proteinExistence type="predicted"/>
<accession>A0A195CFB2</accession>
<dbReference type="EMBL" id="KQ977935">
    <property type="protein sequence ID" value="KYM98733.1"/>
    <property type="molecule type" value="Genomic_DNA"/>
</dbReference>
<reference evidence="1 2" key="1">
    <citation type="submission" date="2016-03" db="EMBL/GenBank/DDBJ databases">
        <title>Cyphomyrmex costatus WGS genome.</title>
        <authorList>
            <person name="Nygaard S."/>
            <person name="Hu H."/>
            <person name="Boomsma J."/>
            <person name="Zhang G."/>
        </authorList>
    </citation>
    <scope>NUCLEOTIDE SEQUENCE [LARGE SCALE GENOMIC DNA]</scope>
    <source>
        <strain evidence="1">MS0001</strain>
        <tissue evidence="1">Whole body</tissue>
    </source>
</reference>
<name>A0A195CFB2_9HYME</name>